<gene>
    <name evidence="2" type="ORF">LJ739_07665</name>
</gene>
<evidence type="ECO:0000256" key="1">
    <source>
        <dbReference type="SAM" id="MobiDB-lite"/>
    </source>
</evidence>
<keyword evidence="3" id="KW-1185">Reference proteome</keyword>
<evidence type="ECO:0000313" key="3">
    <source>
        <dbReference type="Proteomes" id="UP001520878"/>
    </source>
</evidence>
<dbReference type="Proteomes" id="UP001520878">
    <property type="component" value="Unassembled WGS sequence"/>
</dbReference>
<dbReference type="RefSeq" id="WP_229158791.1">
    <property type="nucleotide sequence ID" value="NZ_JAJEWP010000001.1"/>
</dbReference>
<dbReference type="InterPro" id="IPR024510">
    <property type="entry name" value="DUF2589"/>
</dbReference>
<proteinExistence type="predicted"/>
<comment type="caution">
    <text evidence="2">The sequence shown here is derived from an EMBL/GenBank/DDBJ whole genome shotgun (WGS) entry which is preliminary data.</text>
</comment>
<dbReference type="Pfam" id="PF11655">
    <property type="entry name" value="DUF2589"/>
    <property type="match status" value="1"/>
</dbReference>
<protein>
    <submittedName>
        <fullName evidence="2">DUF2589 domain-containing protein</fullName>
    </submittedName>
</protein>
<name>A0ABS8G688_9ALTE</name>
<evidence type="ECO:0000313" key="2">
    <source>
        <dbReference type="EMBL" id="MCC2616112.1"/>
    </source>
</evidence>
<sequence length="176" mass="19266">MIKFQALMQAIHQSIQAASKAVESEGMRHVESFFEKVKTEKDSTQEDDKDSASAPSIGRVTHRPKMVAMEFPRRTAEGVETVVAHVPLITLTPISTAKVKEVKFTTHLDIANDDNGEDLLVTFSPGARKNLFGRSTNGVKTTNTMLEITLTGGETPEGLQQVIDGYERALRAQIPG</sequence>
<feature type="compositionally biased region" description="Basic and acidic residues" evidence="1">
    <location>
        <begin position="36"/>
        <end position="46"/>
    </location>
</feature>
<reference evidence="2 3" key="1">
    <citation type="submission" date="2021-10" db="EMBL/GenBank/DDBJ databases">
        <title>Draft genome of Aestuariibacter halophilus JC2043.</title>
        <authorList>
            <person name="Emsley S.A."/>
            <person name="Pfannmuller K.M."/>
            <person name="Ushijima B."/>
            <person name="Saw J.H."/>
            <person name="Videau P."/>
        </authorList>
    </citation>
    <scope>NUCLEOTIDE SEQUENCE [LARGE SCALE GENOMIC DNA]</scope>
    <source>
        <strain evidence="2 3">JC2043</strain>
    </source>
</reference>
<organism evidence="2 3">
    <name type="scientific">Fluctibacter halophilus</name>
    <dbReference type="NCBI Taxonomy" id="226011"/>
    <lineage>
        <taxon>Bacteria</taxon>
        <taxon>Pseudomonadati</taxon>
        <taxon>Pseudomonadota</taxon>
        <taxon>Gammaproteobacteria</taxon>
        <taxon>Alteromonadales</taxon>
        <taxon>Alteromonadaceae</taxon>
        <taxon>Fluctibacter</taxon>
    </lineage>
</organism>
<feature type="region of interest" description="Disordered" evidence="1">
    <location>
        <begin position="36"/>
        <end position="60"/>
    </location>
</feature>
<dbReference type="EMBL" id="JAJEWP010000001">
    <property type="protein sequence ID" value="MCC2616112.1"/>
    <property type="molecule type" value="Genomic_DNA"/>
</dbReference>
<accession>A0ABS8G688</accession>